<feature type="compositionally biased region" description="Polar residues" evidence="1">
    <location>
        <begin position="274"/>
        <end position="293"/>
    </location>
</feature>
<feature type="region of interest" description="Disordered" evidence="1">
    <location>
        <begin position="265"/>
        <end position="298"/>
    </location>
</feature>
<evidence type="ECO:0000313" key="4">
    <source>
        <dbReference type="RefSeq" id="XP_014661687.1"/>
    </source>
</evidence>
<evidence type="ECO:0000256" key="1">
    <source>
        <dbReference type="SAM" id="MobiDB-lite"/>
    </source>
</evidence>
<dbReference type="PROSITE" id="PS50004">
    <property type="entry name" value="C2"/>
    <property type="match status" value="1"/>
</dbReference>
<dbReference type="Proteomes" id="UP000695022">
    <property type="component" value="Unplaced"/>
</dbReference>
<name>A0ABM1DP16_PRICU</name>
<proteinExistence type="predicted"/>
<dbReference type="CDD" id="cd08688">
    <property type="entry name" value="C2_KIAA0528-like"/>
    <property type="match status" value="1"/>
</dbReference>
<dbReference type="Gene3D" id="2.60.40.150">
    <property type="entry name" value="C2 domain"/>
    <property type="match status" value="1"/>
</dbReference>
<dbReference type="InterPro" id="IPR038983">
    <property type="entry name" value="C2CD5"/>
</dbReference>
<dbReference type="InterPro" id="IPR056430">
    <property type="entry name" value="C2CD5_YbjQ-like_dom"/>
</dbReference>
<gene>
    <name evidence="4" type="primary">LOC106804846</name>
</gene>
<dbReference type="SMART" id="SM00239">
    <property type="entry name" value="C2"/>
    <property type="match status" value="1"/>
</dbReference>
<evidence type="ECO:0000259" key="2">
    <source>
        <dbReference type="PROSITE" id="PS50004"/>
    </source>
</evidence>
<accession>A0ABM1DP16</accession>
<dbReference type="PANTHER" id="PTHR37412">
    <property type="entry name" value="C2 DOMAIN-CONTAINING PROTEIN 5"/>
    <property type="match status" value="1"/>
</dbReference>
<dbReference type="PANTHER" id="PTHR37412:SF2">
    <property type="entry name" value="C2 DOMAIN-CONTAINING PROTEIN 5"/>
    <property type="match status" value="1"/>
</dbReference>
<keyword evidence="3" id="KW-1185">Reference proteome</keyword>
<dbReference type="InterPro" id="IPR056431">
    <property type="entry name" value="C2CD5_YbjQ-rel_dom"/>
</dbReference>
<sequence>MPGKLKVKVIEGRNLPVMDRASDLTDAFVEVKFGNTTYKTEVFRKSLNPKWDSEYFRFEVDDEELQDEPLQLRVLDYDTYSANDSIGMVYIDLNPLLISAAVTEFSGWFPIFDTMHGIRGEIRVTAKVDLFTDFNKFKQSSCGIQFYCTAGIPYGMQILAVHGFVEELVVNDDPEYQWIDKIRTPRASNEARQRLFSKLSGELQRKIGLKVLELKGTAVIGYLQCFDLEGESGIVVRGIGTAVTLARGPPSMSHSPNLLQEDLKQSPLPEESVASPTSPVTMATPATISSSPTKTHEVLSQRRLSDTETGTPPRGQVVVNVPPSTGTRTIRQSLPLHQQQPFEMLEYPFVTMKWFPPGFVLHIGGVVSARSVKLLDKIHNPEEPETRDAWWMELRMEMRSHAKALSCNAVLGYSESTSICEEICVLSAIGTAAIVSLKPQLADSADAGILHPPPPTNLLRSAEKKDAVEKERVEKVLRVDVNLANAHNVDQSWGSQRSNSEDAAIGCSLCHVPYTENSLPFPTNLNKCGVCRHSLVPDVLFTTLEPPEEIQTIGKGTLIQAKVCRVKKEVKGEQNAKEISDRLPFMEYELHRRLLTTLKLKGMNAIFGLKVEVSVGDLLMVGVATGTAVYVAALPPPQIPKVKGQSSAFQAEDIQKGIIDTLTRNRDLYELNKVVNTEAVIPAPVEPDMDDEDGDFLMQGRKHVVVEIDDDEDEEVLLSLIQKPPPLLQGFDTCNTEFMPGSSNIPCDLQMFTRVWRGKISGTNQKHFSTILDNLVMNVCFRLRRLTPCALCNIYFNIDLPGDNDLLICMVGEAVGIGEPNSAAPPAGDLLMKAGNQQENDDAELQFGMDEVS</sequence>
<dbReference type="Pfam" id="PF23025">
    <property type="entry name" value="YbjQ_2"/>
    <property type="match status" value="3"/>
</dbReference>
<dbReference type="InterPro" id="IPR000008">
    <property type="entry name" value="C2_dom"/>
</dbReference>
<dbReference type="RefSeq" id="XP_014661687.1">
    <property type="nucleotide sequence ID" value="XM_014806201.1"/>
</dbReference>
<protein>
    <submittedName>
        <fullName evidence="4">C2 domain-containing protein 5-like</fullName>
    </submittedName>
</protein>
<feature type="domain" description="C2" evidence="2">
    <location>
        <begin position="1"/>
        <end position="109"/>
    </location>
</feature>
<dbReference type="SUPFAM" id="SSF49562">
    <property type="entry name" value="C2 domain (Calcium/lipid-binding domain, CaLB)"/>
    <property type="match status" value="1"/>
</dbReference>
<evidence type="ECO:0000313" key="3">
    <source>
        <dbReference type="Proteomes" id="UP000695022"/>
    </source>
</evidence>
<organism evidence="3 4">
    <name type="scientific">Priapulus caudatus</name>
    <name type="common">Priapulid worm</name>
    <dbReference type="NCBI Taxonomy" id="37621"/>
    <lineage>
        <taxon>Eukaryota</taxon>
        <taxon>Metazoa</taxon>
        <taxon>Ecdysozoa</taxon>
        <taxon>Scalidophora</taxon>
        <taxon>Priapulida</taxon>
        <taxon>Priapulimorpha</taxon>
        <taxon>Priapulimorphida</taxon>
        <taxon>Priapulidae</taxon>
        <taxon>Priapulus</taxon>
    </lineage>
</organism>
<dbReference type="Pfam" id="PF00168">
    <property type="entry name" value="C2"/>
    <property type="match status" value="1"/>
</dbReference>
<dbReference type="InterPro" id="IPR037785">
    <property type="entry name" value="C2_C2CD5"/>
</dbReference>
<dbReference type="GeneID" id="106804846"/>
<reference evidence="4" key="1">
    <citation type="submission" date="2025-08" db="UniProtKB">
        <authorList>
            <consortium name="RefSeq"/>
        </authorList>
    </citation>
    <scope>IDENTIFICATION</scope>
</reference>
<dbReference type="InterPro" id="IPR035892">
    <property type="entry name" value="C2_domain_sf"/>
</dbReference>
<dbReference type="Pfam" id="PF23028">
    <property type="entry name" value="YbjQ_3"/>
    <property type="match status" value="1"/>
</dbReference>